<evidence type="ECO:0000259" key="2">
    <source>
        <dbReference type="PROSITE" id="PS50940"/>
    </source>
</evidence>
<dbReference type="GO" id="GO:0008061">
    <property type="term" value="F:chitin binding"/>
    <property type="evidence" value="ECO:0007669"/>
    <property type="project" value="InterPro"/>
</dbReference>
<organism evidence="3 4">
    <name type="scientific">Penaeus vannamei</name>
    <name type="common">Whiteleg shrimp</name>
    <name type="synonym">Litopenaeus vannamei</name>
    <dbReference type="NCBI Taxonomy" id="6689"/>
    <lineage>
        <taxon>Eukaryota</taxon>
        <taxon>Metazoa</taxon>
        <taxon>Ecdysozoa</taxon>
        <taxon>Arthropoda</taxon>
        <taxon>Crustacea</taxon>
        <taxon>Multicrustacea</taxon>
        <taxon>Malacostraca</taxon>
        <taxon>Eumalacostraca</taxon>
        <taxon>Eucarida</taxon>
        <taxon>Decapoda</taxon>
        <taxon>Dendrobranchiata</taxon>
        <taxon>Penaeoidea</taxon>
        <taxon>Penaeidae</taxon>
        <taxon>Penaeus</taxon>
    </lineage>
</organism>
<comment type="caution">
    <text evidence="3">The sequence shown here is derived from an EMBL/GenBank/DDBJ whole genome shotgun (WGS) entry which is preliminary data.</text>
</comment>
<reference evidence="3 4" key="2">
    <citation type="submission" date="2019-01" db="EMBL/GenBank/DDBJ databases">
        <title>The decoding of complex shrimp genome reveals the adaptation for benthos swimmer, frequently molting mechanism and breeding impact on genome.</title>
        <authorList>
            <person name="Sun Y."/>
            <person name="Gao Y."/>
            <person name="Yu Y."/>
        </authorList>
    </citation>
    <scope>NUCLEOTIDE SEQUENCE [LARGE SCALE GENOMIC DNA]</scope>
    <source>
        <tissue evidence="3">Muscle</tissue>
    </source>
</reference>
<dbReference type="InterPro" id="IPR002557">
    <property type="entry name" value="Chitin-bd_dom"/>
</dbReference>
<dbReference type="EMBL" id="QCYY01001514">
    <property type="protein sequence ID" value="ROT77518.1"/>
    <property type="molecule type" value="Genomic_DNA"/>
</dbReference>
<dbReference type="Pfam" id="PF01607">
    <property type="entry name" value="CBM_14"/>
    <property type="match status" value="1"/>
</dbReference>
<sequence>MQNEDYPKEIPVSGAAFAQPQQGYGAPAPPQPSSGYSYGAPDLRASASNINNQQEQDPIAALAANIPGGGVPGEDYPILASVPDTGFSCEEQQFPGYYADTAPEAGCQVFHICQFDGRQDAFLCPNGTLFNQQYFVCDWWFNVDCAASQQFFSLNADIGKIPDNAAAASDASLAASYGAPPAPSRSYVTPATPLSPTAPSPRPFSAISPPLRLLPPFLHGRSPSLPAHLELLPAAADAPFVPFPAPSPAYRLPVTSTPSVGRRERPRPPSPSLPSTAGSSESHSPELSPVPGSSRHSRLRGRGSAPPAWKPPGILVPMQRLATESRPPLDPEGANAERPQSPPRRQPNPEIYFPPVTTTPSPLPEPAALRNMPANATLMIPSFARASGNPPVAALRPRLASPDVALGRSVFPEGTPVSPGSPRSDSSLVVFRAPFEAALSARISSHLPQGVRDTILLNIRHRLLLYLSAGHDAPVLVVK</sequence>
<dbReference type="Gene3D" id="2.170.140.10">
    <property type="entry name" value="Chitin binding domain"/>
    <property type="match status" value="1"/>
</dbReference>
<evidence type="ECO:0000313" key="4">
    <source>
        <dbReference type="Proteomes" id="UP000283509"/>
    </source>
</evidence>
<dbReference type="AlphaFoldDB" id="A0A3R7MAL5"/>
<name>A0A3R7MAL5_PENVA</name>
<dbReference type="Proteomes" id="UP000283509">
    <property type="component" value="Unassembled WGS sequence"/>
</dbReference>
<protein>
    <recommendedName>
        <fullName evidence="2">Chitin-binding type-2 domain-containing protein</fullName>
    </recommendedName>
</protein>
<dbReference type="PANTHER" id="PTHR22933">
    <property type="entry name" value="FI18007P1-RELATED"/>
    <property type="match status" value="1"/>
</dbReference>
<evidence type="ECO:0000256" key="1">
    <source>
        <dbReference type="SAM" id="MobiDB-lite"/>
    </source>
</evidence>
<dbReference type="SMART" id="SM00494">
    <property type="entry name" value="ChtBD2"/>
    <property type="match status" value="1"/>
</dbReference>
<dbReference type="PANTHER" id="PTHR22933:SF43">
    <property type="entry name" value="LP10131P"/>
    <property type="match status" value="1"/>
</dbReference>
<feature type="compositionally biased region" description="Low complexity" evidence="1">
    <location>
        <begin position="14"/>
        <end position="26"/>
    </location>
</feature>
<dbReference type="InterPro" id="IPR036508">
    <property type="entry name" value="Chitin-bd_dom_sf"/>
</dbReference>
<dbReference type="SUPFAM" id="SSF57625">
    <property type="entry name" value="Invertebrate chitin-binding proteins"/>
    <property type="match status" value="1"/>
</dbReference>
<feature type="region of interest" description="Disordered" evidence="1">
    <location>
        <begin position="1"/>
        <end position="50"/>
    </location>
</feature>
<feature type="region of interest" description="Disordered" evidence="1">
    <location>
        <begin position="245"/>
        <end position="360"/>
    </location>
</feature>
<proteinExistence type="predicted"/>
<gene>
    <name evidence="3" type="ORF">C7M84_003838</name>
</gene>
<dbReference type="GO" id="GO:0005576">
    <property type="term" value="C:extracellular region"/>
    <property type="evidence" value="ECO:0007669"/>
    <property type="project" value="InterPro"/>
</dbReference>
<dbReference type="OrthoDB" id="6364363at2759"/>
<reference evidence="3 4" key="1">
    <citation type="submission" date="2018-04" db="EMBL/GenBank/DDBJ databases">
        <authorList>
            <person name="Zhang X."/>
            <person name="Yuan J."/>
            <person name="Li F."/>
            <person name="Xiang J."/>
        </authorList>
    </citation>
    <scope>NUCLEOTIDE SEQUENCE [LARGE SCALE GENOMIC DNA]</scope>
    <source>
        <tissue evidence="3">Muscle</tissue>
    </source>
</reference>
<keyword evidence="4" id="KW-1185">Reference proteome</keyword>
<feature type="domain" description="Chitin-binding type-2" evidence="2">
    <location>
        <begin position="86"/>
        <end position="147"/>
    </location>
</feature>
<evidence type="ECO:0000313" key="3">
    <source>
        <dbReference type="EMBL" id="ROT77518.1"/>
    </source>
</evidence>
<dbReference type="PROSITE" id="PS50940">
    <property type="entry name" value="CHIT_BIND_II"/>
    <property type="match status" value="1"/>
</dbReference>
<dbReference type="InterPro" id="IPR052976">
    <property type="entry name" value="Scoloptoxin-like"/>
</dbReference>
<accession>A0A3R7MAL5</accession>